<dbReference type="Gene3D" id="3.40.640.10">
    <property type="entry name" value="Type I PLP-dependent aspartate aminotransferase-like (Major domain)"/>
    <property type="match status" value="1"/>
</dbReference>
<evidence type="ECO:0000256" key="3">
    <source>
        <dbReference type="ARBA" id="ARBA00022898"/>
    </source>
</evidence>
<feature type="modified residue" description="N6-(pyridoxal phosphate)lysine" evidence="5">
    <location>
        <position position="393"/>
    </location>
</feature>
<dbReference type="EC" id="4.1.1.18" evidence="7"/>
<reference evidence="8" key="1">
    <citation type="submission" date="2018-07" db="EMBL/GenBank/DDBJ databases">
        <authorList>
            <person name="Blom J."/>
        </authorList>
    </citation>
    <scope>NUCLEOTIDE SEQUENCE [LARGE SCALE GENOMIC DNA]</scope>
    <source>
        <strain evidence="8">CCOS 864</strain>
    </source>
</reference>
<feature type="domain" description="Orn/Lys/Arg decarboxylases family 1 pyridoxal-P attachment site" evidence="6">
    <location>
        <begin position="388"/>
        <end position="402"/>
    </location>
</feature>
<dbReference type="InterPro" id="IPR015422">
    <property type="entry name" value="PyrdxlP-dep_Trfase_small"/>
</dbReference>
<proteinExistence type="inferred from homology"/>
<evidence type="ECO:0000313" key="7">
    <source>
        <dbReference type="EMBL" id="SUQ64294.1"/>
    </source>
</evidence>
<dbReference type="InterPro" id="IPR005308">
    <property type="entry name" value="OKR_de-COase_N"/>
</dbReference>
<dbReference type="PANTHER" id="PTHR45229">
    <property type="entry name" value="CONSTITUTIVE ORNITHINE DECARBOXYLASE"/>
    <property type="match status" value="1"/>
</dbReference>
<evidence type="ECO:0000256" key="2">
    <source>
        <dbReference type="ARBA" id="ARBA00022793"/>
    </source>
</evidence>
<evidence type="ECO:0000313" key="8">
    <source>
        <dbReference type="Proteomes" id="UP000255177"/>
    </source>
</evidence>
<dbReference type="Pfam" id="PF03711">
    <property type="entry name" value="OKR_DC_1_C"/>
    <property type="match status" value="1"/>
</dbReference>
<name>A0A380T391_9PSED</name>
<evidence type="ECO:0000259" key="6">
    <source>
        <dbReference type="PROSITE" id="PS00703"/>
    </source>
</evidence>
<keyword evidence="3 5" id="KW-0663">Pyridoxal phosphate</keyword>
<dbReference type="GO" id="GO:0008792">
    <property type="term" value="F:arginine decarboxylase activity"/>
    <property type="evidence" value="ECO:0007669"/>
    <property type="project" value="TreeGrafter"/>
</dbReference>
<dbReference type="InterPro" id="IPR011193">
    <property type="entry name" value="Orn/lys/arg_de-COase"/>
</dbReference>
<dbReference type="InterPro" id="IPR008286">
    <property type="entry name" value="Prn/Lys/Arg_de-COase_C"/>
</dbReference>
<dbReference type="RefSeq" id="WP_115087891.1">
    <property type="nucleotide sequence ID" value="NZ_CBCSFG010000001.1"/>
</dbReference>
<dbReference type="SUPFAM" id="SSF55904">
    <property type="entry name" value="Ornithine decarboxylase C-terminal domain"/>
    <property type="match status" value="1"/>
</dbReference>
<dbReference type="Pfam" id="PF03709">
    <property type="entry name" value="OKR_DC_1_N"/>
    <property type="match status" value="1"/>
</dbReference>
<keyword evidence="8" id="KW-1185">Reference proteome</keyword>
<dbReference type="SUPFAM" id="SSF53383">
    <property type="entry name" value="PLP-dependent transferases"/>
    <property type="match status" value="1"/>
</dbReference>
<keyword evidence="4 7" id="KW-0456">Lyase</keyword>
<dbReference type="AlphaFoldDB" id="A0A380T391"/>
<gene>
    <name evidence="7" type="primary">ldcC</name>
    <name evidence="7" type="ORF">CCOS864_03750</name>
</gene>
<evidence type="ECO:0000256" key="1">
    <source>
        <dbReference type="ARBA" id="ARBA00010671"/>
    </source>
</evidence>
<dbReference type="PANTHER" id="PTHR45229:SF3">
    <property type="entry name" value="BIODEGRADATIVE ARGININE DECARBOXYLASE"/>
    <property type="match status" value="1"/>
</dbReference>
<dbReference type="Gene3D" id="3.90.1150.10">
    <property type="entry name" value="Aspartate Aminotransferase, domain 1"/>
    <property type="match status" value="1"/>
</dbReference>
<dbReference type="Pfam" id="PF01276">
    <property type="entry name" value="OKR_DC_1"/>
    <property type="match status" value="1"/>
</dbReference>
<dbReference type="InterPro" id="IPR000310">
    <property type="entry name" value="Orn/Lys/Arg_deCO2ase_major_dom"/>
</dbReference>
<dbReference type="PROSITE" id="PS00703">
    <property type="entry name" value="OKR_DC_1"/>
    <property type="match status" value="1"/>
</dbReference>
<dbReference type="Proteomes" id="UP000255177">
    <property type="component" value="Unassembled WGS sequence"/>
</dbReference>
<evidence type="ECO:0000256" key="4">
    <source>
        <dbReference type="ARBA" id="ARBA00023239"/>
    </source>
</evidence>
<evidence type="ECO:0000256" key="5">
    <source>
        <dbReference type="PIRSR" id="PIRSR009393-1"/>
    </source>
</evidence>
<dbReference type="Gene3D" id="3.40.50.2300">
    <property type="match status" value="1"/>
</dbReference>
<dbReference type="GO" id="GO:0005829">
    <property type="term" value="C:cytosol"/>
    <property type="evidence" value="ECO:0007669"/>
    <property type="project" value="TreeGrafter"/>
</dbReference>
<comment type="similarity">
    <text evidence="1">Belongs to the Orn/Lys/Arg decarboxylase class-I family.</text>
</comment>
<keyword evidence="2" id="KW-0210">Decarboxylase</keyword>
<dbReference type="InterPro" id="IPR036633">
    <property type="entry name" value="Prn/Lys/Arg_de-COase_C_sf"/>
</dbReference>
<dbReference type="FunFam" id="3.40.640.10:FF:000008">
    <property type="entry name" value="Lysine decarboxylase, inducible"/>
    <property type="match status" value="1"/>
</dbReference>
<dbReference type="Gene3D" id="3.90.100.10">
    <property type="entry name" value="Orn/Lys/Arg decarboxylase, C-terminal domain"/>
    <property type="match status" value="1"/>
</dbReference>
<organism evidence="7 8">
    <name type="scientific">Pseudomonas wadenswilerensis</name>
    <dbReference type="NCBI Taxonomy" id="1785161"/>
    <lineage>
        <taxon>Bacteria</taxon>
        <taxon>Pseudomonadati</taxon>
        <taxon>Pseudomonadota</taxon>
        <taxon>Gammaproteobacteria</taxon>
        <taxon>Pseudomonadales</taxon>
        <taxon>Pseudomonadaceae</taxon>
        <taxon>Pseudomonas</taxon>
    </lineage>
</organism>
<dbReference type="EMBL" id="UIDD01000010">
    <property type="protein sequence ID" value="SUQ64294.1"/>
    <property type="molecule type" value="Genomic_DNA"/>
</dbReference>
<accession>A0A380T391</accession>
<dbReference type="CDD" id="cd00615">
    <property type="entry name" value="Orn_deC_like"/>
    <property type="match status" value="1"/>
</dbReference>
<dbReference type="InterPro" id="IPR015424">
    <property type="entry name" value="PyrdxlP-dep_Trfase"/>
</dbReference>
<protein>
    <submittedName>
        <fullName evidence="7">Lysine decarboxylase, constitutive</fullName>
        <ecNumber evidence="7">4.1.1.18</ecNumber>
    </submittedName>
</protein>
<dbReference type="GO" id="GO:0008923">
    <property type="term" value="F:lysine decarboxylase activity"/>
    <property type="evidence" value="ECO:0007669"/>
    <property type="project" value="UniProtKB-EC"/>
</dbReference>
<dbReference type="GO" id="GO:0006527">
    <property type="term" value="P:L-arginine catabolic process"/>
    <property type="evidence" value="ECO:0007669"/>
    <property type="project" value="TreeGrafter"/>
</dbReference>
<sequence>MYKDLKFPVLIVHRDIKADTVAGERVRGIAQELAQDGFTILPAVDYAEGRLVAATHHGLACMLIAAEGAGENTHLLQNMVELIRLARVRAPHLPIFALGEQVTLENAPADVISELNQLRGILYLFEDTVPFLARQVARAAHSYLDGLLPPFFKALVQHTAQSNYSWHTPGHGGGVAYRKSPVGQAFHQFFGENTLRSDLSVSVPELGSLLDHTGPLAAAEARAAKNFGADHTFFVINGTSTANKIVWHSMVGRDDLVLVDRNCHKSVVHAIIMTGAIPLYLCPERNELGIIGPIPLSEFSPVSIQAKIQANPLARGRPPKVKLAVVTNSTYDGLCYNAELIKQELGSSVEVLHFDEAWYAYAAFHEFFRGRYAMGTSRSADSPLVFSTHSTHKLLAAFSQASMIHVQDGGARQLDRDRFNEAFMMHISTSPQYSILASLDVSSAMMEGPAGRSLLQEMFDEALSFRRAMANLREHMAADDWWFSIWQPALGEGARQVKTEDWLLQPQADWHGFGDVSDDYVLLDPIKVTLVMPGLSAGGALSEHGIPAAVVSKFLWERGLVVEKTGLYTFLVLFSMGITKGKWSTLLTELLEFKRNYDANTDLLESLSCVAGLDPVRYQGLGLRDLCDQLHACYRSNATAKQLKRLFTRLPEVVMKPADAYDRMVRGEVEAVPIEQLLGRIAAVMLVPYPPGIPLIMPGERFTEATRSIIDYLAFAAAFDSGFPGFVADVHGLQHETTAQGRVYTVDCIKV</sequence>
<dbReference type="GO" id="GO:0030170">
    <property type="term" value="F:pyridoxal phosphate binding"/>
    <property type="evidence" value="ECO:0007669"/>
    <property type="project" value="TreeGrafter"/>
</dbReference>
<dbReference type="InterPro" id="IPR015421">
    <property type="entry name" value="PyrdxlP-dep_Trfase_major"/>
</dbReference>
<dbReference type="PIRSF" id="PIRSF009393">
    <property type="entry name" value="Orn_decarb"/>
    <property type="match status" value="1"/>
</dbReference>